<accession>A0A968GFA2</accession>
<dbReference type="Proteomes" id="UP000752013">
    <property type="component" value="Unassembled WGS sequence"/>
</dbReference>
<dbReference type="AlphaFoldDB" id="A0A968GFA2"/>
<evidence type="ECO:0000259" key="1">
    <source>
        <dbReference type="Pfam" id="PF01936"/>
    </source>
</evidence>
<dbReference type="PANTHER" id="PTHR35811:SF1">
    <property type="entry name" value="HTH OST-TYPE DOMAIN-CONTAINING PROTEIN"/>
    <property type="match status" value="1"/>
</dbReference>
<sequence>MIKKEMPSGVAILWDIENITPPNSDTLLMDGITEFAEGFGRISVSFAYADWSVPKFAKLSRSLSERQFRLTHTPHKGGNGGKGKNSADMALVSDAMELLQFYDHISIFIVVTGDSDFRPLLQTIRKNGKMIHVIYDIKRAPQDLLALADGFTDYRDLISSKDDEEDEEEGTVSKVKQSREYWFQQVAEAADILKNQGKNTTFGSVKIQMKILNRDFNESSLGFKRFSHFIMAASSAGYVSIQSGEGGSREIVSRPSYSRGGANAPGSLQAALTALDEELAKLDESKEDEDHEGWHGYNHIGILLSKRDINIQELGFSRLKKFIQNAEVRGIVETRIHEDGYPYVRRAR</sequence>
<protein>
    <submittedName>
        <fullName evidence="2">NYN domain-containing protein</fullName>
    </submittedName>
</protein>
<dbReference type="RefSeq" id="WP_167703580.1">
    <property type="nucleotide sequence ID" value="NZ_CP118168.1"/>
</dbReference>
<dbReference type="CDD" id="cd11297">
    <property type="entry name" value="PIN_LabA-like_N_1"/>
    <property type="match status" value="1"/>
</dbReference>
<keyword evidence="3" id="KW-1185">Reference proteome</keyword>
<dbReference type="EMBL" id="JAATLK010000001">
    <property type="protein sequence ID" value="NIZ47158.1"/>
    <property type="molecule type" value="Genomic_DNA"/>
</dbReference>
<dbReference type="InterPro" id="IPR021139">
    <property type="entry name" value="NYN"/>
</dbReference>
<reference evidence="2" key="1">
    <citation type="submission" date="2020-03" db="EMBL/GenBank/DDBJ databases">
        <title>Spirochaetal bacteria isolated from arthropods constitute a novel genus Entomospira genus novum within the order Spirochaetales.</title>
        <authorList>
            <person name="Grana-Miraglia L."/>
            <person name="Sikutova S."/>
            <person name="Fingerle V."/>
            <person name="Sing A."/>
            <person name="Castillo-Ramirez S."/>
            <person name="Margos G."/>
            <person name="Rudolf I."/>
        </authorList>
    </citation>
    <scope>NUCLEOTIDE SEQUENCE</scope>
    <source>
        <strain evidence="2">BR208</strain>
    </source>
</reference>
<comment type="caution">
    <text evidence="2">The sequence shown here is derived from an EMBL/GenBank/DDBJ whole genome shotgun (WGS) entry which is preliminary data.</text>
</comment>
<name>A0A968GFA2_9SPIO</name>
<dbReference type="Gene3D" id="3.40.50.1010">
    <property type="entry name" value="5'-nuclease"/>
    <property type="match status" value="1"/>
</dbReference>
<evidence type="ECO:0000313" key="3">
    <source>
        <dbReference type="Proteomes" id="UP000752013"/>
    </source>
</evidence>
<gene>
    <name evidence="2" type="ORF">HCT46_04410</name>
</gene>
<organism evidence="2 3">
    <name type="scientific">Entomospira nematocerorum</name>
    <dbReference type="NCBI Taxonomy" id="2719987"/>
    <lineage>
        <taxon>Bacteria</taxon>
        <taxon>Pseudomonadati</taxon>
        <taxon>Spirochaetota</taxon>
        <taxon>Spirochaetia</taxon>
        <taxon>Spirochaetales</taxon>
        <taxon>Spirochaetaceae</taxon>
        <taxon>Entomospira</taxon>
    </lineage>
</organism>
<dbReference type="PANTHER" id="PTHR35811">
    <property type="entry name" value="SLR1870 PROTEIN"/>
    <property type="match status" value="1"/>
</dbReference>
<feature type="domain" description="NYN" evidence="1">
    <location>
        <begin position="10"/>
        <end position="153"/>
    </location>
</feature>
<dbReference type="GO" id="GO:0004540">
    <property type="term" value="F:RNA nuclease activity"/>
    <property type="evidence" value="ECO:0007669"/>
    <property type="project" value="InterPro"/>
</dbReference>
<evidence type="ECO:0000313" key="2">
    <source>
        <dbReference type="EMBL" id="NIZ47158.1"/>
    </source>
</evidence>
<dbReference type="Pfam" id="PF01936">
    <property type="entry name" value="NYN"/>
    <property type="match status" value="1"/>
</dbReference>
<proteinExistence type="predicted"/>